<dbReference type="Pfam" id="PF00941">
    <property type="entry name" value="FAD_binding_5"/>
    <property type="match status" value="1"/>
</dbReference>
<keyword evidence="3 5" id="KW-0560">Oxidoreductase</keyword>
<evidence type="ECO:0000256" key="2">
    <source>
        <dbReference type="ARBA" id="ARBA00022827"/>
    </source>
</evidence>
<dbReference type="PROSITE" id="PS51387">
    <property type="entry name" value="FAD_PCMH"/>
    <property type="match status" value="1"/>
</dbReference>
<dbReference type="EMBL" id="JACHGN010000020">
    <property type="protein sequence ID" value="MBB5137905.1"/>
    <property type="molecule type" value="Genomic_DNA"/>
</dbReference>
<gene>
    <name evidence="5" type="ORF">HNP84_007658</name>
</gene>
<dbReference type="GO" id="GO:0043885">
    <property type="term" value="F:anaerobic carbon-monoxide dehydrogenase activity"/>
    <property type="evidence" value="ECO:0007669"/>
    <property type="project" value="UniProtKB-EC"/>
</dbReference>
<evidence type="ECO:0000259" key="4">
    <source>
        <dbReference type="PROSITE" id="PS51387"/>
    </source>
</evidence>
<dbReference type="InterPro" id="IPR002346">
    <property type="entry name" value="Mopterin_DH_FAD-bd"/>
</dbReference>
<dbReference type="InterPro" id="IPR051312">
    <property type="entry name" value="Diverse_Substr_Oxidored"/>
</dbReference>
<evidence type="ECO:0000256" key="3">
    <source>
        <dbReference type="ARBA" id="ARBA00023002"/>
    </source>
</evidence>
<dbReference type="InterPro" id="IPR016169">
    <property type="entry name" value="FAD-bd_PCMH_sub2"/>
</dbReference>
<dbReference type="AlphaFoldDB" id="A0A840PPF9"/>
<dbReference type="InterPro" id="IPR005107">
    <property type="entry name" value="CO_DH_flav_C"/>
</dbReference>
<dbReference type="Gene3D" id="3.30.465.10">
    <property type="match status" value="1"/>
</dbReference>
<dbReference type="SUPFAM" id="SSF56176">
    <property type="entry name" value="FAD-binding/transporter-associated domain-like"/>
    <property type="match status" value="1"/>
</dbReference>
<name>A0A840PPF9_9ACTN</name>
<dbReference type="SUPFAM" id="SSF55447">
    <property type="entry name" value="CO dehydrogenase flavoprotein C-terminal domain-like"/>
    <property type="match status" value="1"/>
</dbReference>
<reference evidence="5 6" key="1">
    <citation type="submission" date="2020-08" db="EMBL/GenBank/DDBJ databases">
        <title>Genomic Encyclopedia of Type Strains, Phase IV (KMG-IV): sequencing the most valuable type-strain genomes for metagenomic binning, comparative biology and taxonomic classification.</title>
        <authorList>
            <person name="Goeker M."/>
        </authorList>
    </citation>
    <scope>NUCLEOTIDE SEQUENCE [LARGE SCALE GENOMIC DNA]</scope>
    <source>
        <strain evidence="5 6">DSM 45615</strain>
    </source>
</reference>
<dbReference type="SMART" id="SM01092">
    <property type="entry name" value="CO_deh_flav_C"/>
    <property type="match status" value="1"/>
</dbReference>
<comment type="caution">
    <text evidence="5">The sequence shown here is derived from an EMBL/GenBank/DDBJ whole genome shotgun (WGS) entry which is preliminary data.</text>
</comment>
<feature type="domain" description="FAD-binding PCMH-type" evidence="4">
    <location>
        <begin position="1"/>
        <end position="175"/>
    </location>
</feature>
<dbReference type="GO" id="GO:0071949">
    <property type="term" value="F:FAD binding"/>
    <property type="evidence" value="ECO:0007669"/>
    <property type="project" value="InterPro"/>
</dbReference>
<sequence length="285" mass="30566">MKPAVFAYHRPTEVAEALAILDAYGGQARVLAGGQSLMPLLNMRLLRPEALIDINDIDDLDQVLLEGDRTVLGALVRYTTVERTLAARLPLLAEAITHVGDRQVRNRGTVGGALAQGDPTGELPLACLVLDAVVVVRGAAGVRRIPVREFYEGPYATVLGPAEMVVAAEFPRPPAHHAFGEICRRHNDFAVVAVAAAGDRRPDGTWHDVRLGVGGVADTPLRIPAAERALEGTRLAEEDLRAAAGEVEGAIDPPDDVRASAEYRRHLTGVQVMRVLGRLRAEGEK</sequence>
<protein>
    <submittedName>
        <fullName evidence="5">Carbon-monoxide dehydrogenase medium subunit</fullName>
        <ecNumber evidence="5">1.2.7.4</ecNumber>
    </submittedName>
</protein>
<keyword evidence="6" id="KW-1185">Reference proteome</keyword>
<dbReference type="InterPro" id="IPR016166">
    <property type="entry name" value="FAD-bd_PCMH"/>
</dbReference>
<dbReference type="EC" id="1.2.7.4" evidence="5"/>
<dbReference type="InterPro" id="IPR016167">
    <property type="entry name" value="FAD-bd_PCMH_sub1"/>
</dbReference>
<dbReference type="PANTHER" id="PTHR42659">
    <property type="entry name" value="XANTHINE DEHYDROGENASE SUBUNIT C-RELATED"/>
    <property type="match status" value="1"/>
</dbReference>
<dbReference type="InterPro" id="IPR036683">
    <property type="entry name" value="CO_DH_flav_C_dom_sf"/>
</dbReference>
<dbReference type="Pfam" id="PF03450">
    <property type="entry name" value="CO_deh_flav_C"/>
    <property type="match status" value="1"/>
</dbReference>
<evidence type="ECO:0000313" key="6">
    <source>
        <dbReference type="Proteomes" id="UP000578449"/>
    </source>
</evidence>
<dbReference type="RefSeq" id="WP_185054783.1">
    <property type="nucleotide sequence ID" value="NZ_BAABIX010000002.1"/>
</dbReference>
<keyword evidence="1" id="KW-0285">Flavoprotein</keyword>
<dbReference type="PANTHER" id="PTHR42659:SF2">
    <property type="entry name" value="XANTHINE DEHYDROGENASE SUBUNIT C-RELATED"/>
    <property type="match status" value="1"/>
</dbReference>
<organism evidence="5 6">
    <name type="scientific">Thermocatellispora tengchongensis</name>
    <dbReference type="NCBI Taxonomy" id="1073253"/>
    <lineage>
        <taxon>Bacteria</taxon>
        <taxon>Bacillati</taxon>
        <taxon>Actinomycetota</taxon>
        <taxon>Actinomycetes</taxon>
        <taxon>Streptosporangiales</taxon>
        <taxon>Streptosporangiaceae</taxon>
        <taxon>Thermocatellispora</taxon>
    </lineage>
</organism>
<proteinExistence type="predicted"/>
<dbReference type="Gene3D" id="3.30.43.10">
    <property type="entry name" value="Uridine Diphospho-n-acetylenolpyruvylglucosamine Reductase, domain 2"/>
    <property type="match status" value="1"/>
</dbReference>
<dbReference type="InterPro" id="IPR036318">
    <property type="entry name" value="FAD-bd_PCMH-like_sf"/>
</dbReference>
<evidence type="ECO:0000313" key="5">
    <source>
        <dbReference type="EMBL" id="MBB5137905.1"/>
    </source>
</evidence>
<keyword evidence="2" id="KW-0274">FAD</keyword>
<dbReference type="Gene3D" id="3.30.390.50">
    <property type="entry name" value="CO dehydrogenase flavoprotein, C-terminal domain"/>
    <property type="match status" value="1"/>
</dbReference>
<dbReference type="Proteomes" id="UP000578449">
    <property type="component" value="Unassembled WGS sequence"/>
</dbReference>
<accession>A0A840PPF9</accession>
<evidence type="ECO:0000256" key="1">
    <source>
        <dbReference type="ARBA" id="ARBA00022630"/>
    </source>
</evidence>